<keyword evidence="1" id="KW-1133">Transmembrane helix</keyword>
<protein>
    <submittedName>
        <fullName evidence="2">Uncharacterized protein</fullName>
    </submittedName>
</protein>
<evidence type="ECO:0000313" key="2">
    <source>
        <dbReference type="EMBL" id="HHE07659.1"/>
    </source>
</evidence>
<accession>A0A7C5HP85</accession>
<proteinExistence type="predicted"/>
<name>A0A7C5HP85_9CHLB</name>
<dbReference type="AlphaFoldDB" id="A0A7C5HP85"/>
<gene>
    <name evidence="2" type="ORF">ENL01_01905</name>
</gene>
<reference evidence="2" key="1">
    <citation type="journal article" date="2020" name="mSystems">
        <title>Genome- and Community-Level Interaction Insights into Carbon Utilization and Element Cycling Functions of Hydrothermarchaeota in Hydrothermal Sediment.</title>
        <authorList>
            <person name="Zhou Z."/>
            <person name="Liu Y."/>
            <person name="Xu W."/>
            <person name="Pan J."/>
            <person name="Luo Z.H."/>
            <person name="Li M."/>
        </authorList>
    </citation>
    <scope>NUCLEOTIDE SEQUENCE [LARGE SCALE GENOMIC DNA]</scope>
    <source>
        <strain evidence="2">HyVt-628</strain>
    </source>
</reference>
<keyword evidence="1" id="KW-0812">Transmembrane</keyword>
<comment type="caution">
    <text evidence="2">The sequence shown here is derived from an EMBL/GenBank/DDBJ whole genome shotgun (WGS) entry which is preliminary data.</text>
</comment>
<evidence type="ECO:0000256" key="1">
    <source>
        <dbReference type="SAM" id="Phobius"/>
    </source>
</evidence>
<organism evidence="2">
    <name type="scientific">Chlorobaculum parvum</name>
    <dbReference type="NCBI Taxonomy" id="274539"/>
    <lineage>
        <taxon>Bacteria</taxon>
        <taxon>Pseudomonadati</taxon>
        <taxon>Chlorobiota</taxon>
        <taxon>Chlorobiia</taxon>
        <taxon>Chlorobiales</taxon>
        <taxon>Chlorobiaceae</taxon>
        <taxon>Chlorobaculum</taxon>
    </lineage>
</organism>
<feature type="transmembrane region" description="Helical" evidence="1">
    <location>
        <begin position="20"/>
        <end position="44"/>
    </location>
</feature>
<dbReference type="Proteomes" id="UP000886059">
    <property type="component" value="Unassembled WGS sequence"/>
</dbReference>
<feature type="transmembrane region" description="Helical" evidence="1">
    <location>
        <begin position="73"/>
        <end position="90"/>
    </location>
</feature>
<keyword evidence="1" id="KW-0472">Membrane</keyword>
<dbReference type="EMBL" id="DRSK01000112">
    <property type="protein sequence ID" value="HHE07659.1"/>
    <property type="molecule type" value="Genomic_DNA"/>
</dbReference>
<sequence length="111" mass="12688">MQLAISWLLLLTNKTGGKALLLFIFALNGFIHMVLDIVASHIFWLPPFSYRIFHELWLMKEFASGFESHFPNWHYALEALIILWSIILFLKSLRTTKSPSGNASSGTHPQS</sequence>